<dbReference type="AlphaFoldDB" id="A0A074WK95"/>
<feature type="coiled-coil region" evidence="1">
    <location>
        <begin position="295"/>
        <end position="358"/>
    </location>
</feature>
<protein>
    <submittedName>
        <fullName evidence="3">Uncharacterized protein</fullName>
    </submittedName>
</protein>
<organism evidence="3 4">
    <name type="scientific">Aureobasidium melanogenum (strain CBS 110374)</name>
    <name type="common">Aureobasidium pullulans var. melanogenum</name>
    <dbReference type="NCBI Taxonomy" id="1043003"/>
    <lineage>
        <taxon>Eukaryota</taxon>
        <taxon>Fungi</taxon>
        <taxon>Dikarya</taxon>
        <taxon>Ascomycota</taxon>
        <taxon>Pezizomycotina</taxon>
        <taxon>Dothideomycetes</taxon>
        <taxon>Dothideomycetidae</taxon>
        <taxon>Dothideales</taxon>
        <taxon>Saccotheciaceae</taxon>
        <taxon>Aureobasidium</taxon>
    </lineage>
</organism>
<reference evidence="3 4" key="1">
    <citation type="journal article" date="2014" name="BMC Genomics">
        <title>Genome sequencing of four Aureobasidium pullulans varieties: biotechnological potential, stress tolerance, and description of new species.</title>
        <authorList>
            <person name="Gostin Ar C."/>
            <person name="Ohm R.A."/>
            <person name="Kogej T."/>
            <person name="Sonjak S."/>
            <person name="Turk M."/>
            <person name="Zajc J."/>
            <person name="Zalar P."/>
            <person name="Grube M."/>
            <person name="Sun H."/>
            <person name="Han J."/>
            <person name="Sharma A."/>
            <person name="Chiniquy J."/>
            <person name="Ngan C.Y."/>
            <person name="Lipzen A."/>
            <person name="Barry K."/>
            <person name="Grigoriev I.V."/>
            <person name="Gunde-Cimerman N."/>
        </authorList>
    </citation>
    <scope>NUCLEOTIDE SEQUENCE [LARGE SCALE GENOMIC DNA]</scope>
    <source>
        <strain evidence="3 4">CBS 110374</strain>
    </source>
</reference>
<dbReference type="HOGENOM" id="CLU_745919_0_0_1"/>
<dbReference type="RefSeq" id="XP_040879859.1">
    <property type="nucleotide sequence ID" value="XM_041024682.1"/>
</dbReference>
<dbReference type="Proteomes" id="UP000030672">
    <property type="component" value="Unassembled WGS sequence"/>
</dbReference>
<dbReference type="GeneID" id="63918055"/>
<feature type="compositionally biased region" description="Polar residues" evidence="2">
    <location>
        <begin position="220"/>
        <end position="241"/>
    </location>
</feature>
<feature type="region of interest" description="Disordered" evidence="2">
    <location>
        <begin position="125"/>
        <end position="246"/>
    </location>
</feature>
<feature type="region of interest" description="Disordered" evidence="2">
    <location>
        <begin position="1"/>
        <end position="21"/>
    </location>
</feature>
<feature type="compositionally biased region" description="Basic and acidic residues" evidence="2">
    <location>
        <begin position="135"/>
        <end position="155"/>
    </location>
</feature>
<evidence type="ECO:0000313" key="3">
    <source>
        <dbReference type="EMBL" id="KEQ62836.1"/>
    </source>
</evidence>
<evidence type="ECO:0000256" key="1">
    <source>
        <dbReference type="SAM" id="Coils"/>
    </source>
</evidence>
<proteinExistence type="predicted"/>
<accession>A0A074WK95</accession>
<evidence type="ECO:0000256" key="2">
    <source>
        <dbReference type="SAM" id="MobiDB-lite"/>
    </source>
</evidence>
<sequence length="371" mass="42337">MRRPHRNSQPPLPDLSRTFWKPQFPDGDSSAVRREYPILKWGDYNTSTGLYTWQNERFTGNDPAYVKGSKRALQGIYYGVENNPRCRRCEKSDRFCTKVVDDLLGLTKCARCRLGQDTGCCFANGGKRTSSAMDTTKEPSRIQNDEDGERSDHQPPVRHHRSTTIHGGDDKDIEEPDHQPLAKRHKISSSKSRSIVQEDSDDELPIKTIFGQRKAVHGANTIQPRSRSPSPHDTVQVAGSQSKDHRRTVIEILDSPPSSPLFCPTSEPLEPNQIRSLEANIQQNDFSTVTGAADYAQIQERLRVLEAQNFQHQAERRQDQEQILKLQEQIAVLAGQQERKLEERIREVNQRVNYAVNQLMLHQLRKAGVRQ</sequence>
<name>A0A074WK95_AURM1</name>
<gene>
    <name evidence="3" type="ORF">M437DRAFT_66074</name>
</gene>
<keyword evidence="1" id="KW-0175">Coiled coil</keyword>
<keyword evidence="4" id="KW-1185">Reference proteome</keyword>
<evidence type="ECO:0000313" key="4">
    <source>
        <dbReference type="Proteomes" id="UP000030672"/>
    </source>
</evidence>
<dbReference type="EMBL" id="KL584833">
    <property type="protein sequence ID" value="KEQ62836.1"/>
    <property type="molecule type" value="Genomic_DNA"/>
</dbReference>